<dbReference type="GO" id="GO:0005576">
    <property type="term" value="C:extracellular region"/>
    <property type="evidence" value="ECO:0007669"/>
    <property type="project" value="UniProtKB-SubCell"/>
</dbReference>
<dbReference type="GO" id="GO:0004252">
    <property type="term" value="F:serine-type endopeptidase activity"/>
    <property type="evidence" value="ECO:0007669"/>
    <property type="project" value="InterPro"/>
</dbReference>
<dbReference type="InterPro" id="IPR009003">
    <property type="entry name" value="Peptidase_S1_PA"/>
</dbReference>
<evidence type="ECO:0000256" key="3">
    <source>
        <dbReference type="ARBA" id="ARBA00022525"/>
    </source>
</evidence>
<evidence type="ECO:0000256" key="4">
    <source>
        <dbReference type="ARBA" id="ARBA00023157"/>
    </source>
</evidence>
<evidence type="ECO:0000313" key="8">
    <source>
        <dbReference type="EMBL" id="KAK9407591.1"/>
    </source>
</evidence>
<organism evidence="8 9">
    <name type="scientific">Crotalus adamanteus</name>
    <name type="common">Eastern diamondback rattlesnake</name>
    <dbReference type="NCBI Taxonomy" id="8729"/>
    <lineage>
        <taxon>Eukaryota</taxon>
        <taxon>Metazoa</taxon>
        <taxon>Chordata</taxon>
        <taxon>Craniata</taxon>
        <taxon>Vertebrata</taxon>
        <taxon>Euteleostomi</taxon>
        <taxon>Lepidosauria</taxon>
        <taxon>Squamata</taxon>
        <taxon>Bifurcata</taxon>
        <taxon>Unidentata</taxon>
        <taxon>Episquamata</taxon>
        <taxon>Toxicofera</taxon>
        <taxon>Serpentes</taxon>
        <taxon>Colubroidea</taxon>
        <taxon>Viperidae</taxon>
        <taxon>Crotalinae</taxon>
        <taxon>Crotalus</taxon>
    </lineage>
</organism>
<sequence length="766" mass="81855">MCWVCTLVCISSAVCGLQYPDPKSGKANAISEYSGATEAPWLVNIYGNGQRCQGVILSSLWVLTAANCFLLMNPSQVELTGSPGHSSTKTVSQFLLHRGFSSWNTAPNNDLGLILLAQPVDLTAEDMWPACIPREEKPYNTQEECRIFERGQEGSMRWFLKETMVEALSISDCSKHWPNTTEGRNLCVAKKDPPKLTTCKVPVGSPVICHDPVTWEWEVMGLVSQSLHNCTVPILASQLLSHLQWLKQVGALENPLQPEDKLPSAAGQQQPVTLLGPTTVQIPLETLKVPVILPAAKQIFKLPSSEAAITVSLPPVQATTTATTKLSTTNQPSLEATVAATTASPPTKPPTLETITIIEATKLPPVEKTTATVIELPSTNLPLLETIMEATAASPLTKPPALETIAIIEATKLPPVEKTTATIIELPSTNLPLLETIMEATAASPLTKPPTLETIAIIEATKLPPVEKATATVIELPSTNLPLLETIMEATAASPLTKPPALEIIMVTEATKPPSMETTTITTTKLPSTSLPLQETITAATTATPPPNLPVLGTITITEAPPLERTMTTTLSLSQTTKQLGAVSSTTKNSILYSSNPAQETNNVILTTAHESSPTTSASSSPTTKPQHGAPTSSGRLPQETLSIPGQPTTAGMASTKSLTPRQQSPVTSITSHQLSPVVSSMNKRSFVTMRTTTSFSQTSKQPNVKLDQSPFSITRKPSVRATQTLVASTARQPLQTSLIYTHHHIVITPHTYSKQSKPLSSPATR</sequence>
<feature type="compositionally biased region" description="Low complexity" evidence="5">
    <location>
        <begin position="610"/>
        <end position="624"/>
    </location>
</feature>
<dbReference type="PANTHER" id="PTHR24250">
    <property type="entry name" value="CHYMOTRYPSIN-RELATED"/>
    <property type="match status" value="1"/>
</dbReference>
<keyword evidence="3" id="KW-0964">Secreted</keyword>
<keyword evidence="6" id="KW-0732">Signal</keyword>
<protein>
    <recommendedName>
        <fullName evidence="7">Peptidase S1 domain-containing protein</fullName>
    </recommendedName>
</protein>
<feature type="region of interest" description="Disordered" evidence="5">
    <location>
        <begin position="610"/>
        <end position="678"/>
    </location>
</feature>
<comment type="subcellular location">
    <subcellularLocation>
        <location evidence="1">Secreted</location>
    </subcellularLocation>
</comment>
<dbReference type="SMART" id="SM00020">
    <property type="entry name" value="Tryp_SPc"/>
    <property type="match status" value="1"/>
</dbReference>
<gene>
    <name evidence="8" type="ORF">NXF25_006365</name>
</gene>
<keyword evidence="4" id="KW-1015">Disulfide bond</keyword>
<dbReference type="EMBL" id="JAOTOJ010000002">
    <property type="protein sequence ID" value="KAK9407591.1"/>
    <property type="molecule type" value="Genomic_DNA"/>
</dbReference>
<feature type="domain" description="Peptidase S1" evidence="7">
    <location>
        <begin position="14"/>
        <end position="251"/>
    </location>
</feature>
<feature type="compositionally biased region" description="Polar residues" evidence="5">
    <location>
        <begin position="630"/>
        <end position="678"/>
    </location>
</feature>
<dbReference type="PROSITE" id="PS50240">
    <property type="entry name" value="TRYPSIN_DOM"/>
    <property type="match status" value="1"/>
</dbReference>
<proteinExistence type="predicted"/>
<evidence type="ECO:0000259" key="7">
    <source>
        <dbReference type="PROSITE" id="PS50240"/>
    </source>
</evidence>
<dbReference type="InterPro" id="IPR001254">
    <property type="entry name" value="Trypsin_dom"/>
</dbReference>
<dbReference type="Gene3D" id="2.40.10.10">
    <property type="entry name" value="Trypsin-like serine proteases"/>
    <property type="match status" value="1"/>
</dbReference>
<accession>A0AAW1C095</accession>
<reference evidence="8 9" key="1">
    <citation type="journal article" date="2024" name="Proc. Natl. Acad. Sci. U.S.A.">
        <title>The genetic regulatory architecture and epigenomic basis for age-related changes in rattlesnake venom.</title>
        <authorList>
            <person name="Hogan M.P."/>
            <person name="Holding M.L."/>
            <person name="Nystrom G.S."/>
            <person name="Colston T.J."/>
            <person name="Bartlett D.A."/>
            <person name="Mason A.J."/>
            <person name="Ellsworth S.A."/>
            <person name="Rautsaw R.M."/>
            <person name="Lawrence K.C."/>
            <person name="Strickland J.L."/>
            <person name="He B."/>
            <person name="Fraser P."/>
            <person name="Margres M.J."/>
            <person name="Gilbert D.M."/>
            <person name="Gibbs H.L."/>
            <person name="Parkinson C.L."/>
            <person name="Rokyta D.R."/>
        </authorList>
    </citation>
    <scope>NUCLEOTIDE SEQUENCE [LARGE SCALE GENOMIC DNA]</scope>
    <source>
        <strain evidence="8">DRR0105</strain>
    </source>
</reference>
<comment type="subunit">
    <text evidence="2">Monomer.</text>
</comment>
<feature type="signal peptide" evidence="6">
    <location>
        <begin position="1"/>
        <end position="16"/>
    </location>
</feature>
<evidence type="ECO:0000256" key="6">
    <source>
        <dbReference type="SAM" id="SignalP"/>
    </source>
</evidence>
<name>A0AAW1C095_CROAD</name>
<feature type="chain" id="PRO_5043810834" description="Peptidase S1 domain-containing protein" evidence="6">
    <location>
        <begin position="17"/>
        <end position="766"/>
    </location>
</feature>
<evidence type="ECO:0000256" key="1">
    <source>
        <dbReference type="ARBA" id="ARBA00004613"/>
    </source>
</evidence>
<dbReference type="Proteomes" id="UP001474421">
    <property type="component" value="Unassembled WGS sequence"/>
</dbReference>
<keyword evidence="9" id="KW-1185">Reference proteome</keyword>
<evidence type="ECO:0000313" key="9">
    <source>
        <dbReference type="Proteomes" id="UP001474421"/>
    </source>
</evidence>
<dbReference type="Pfam" id="PF00089">
    <property type="entry name" value="Trypsin"/>
    <property type="match status" value="1"/>
</dbReference>
<evidence type="ECO:0000256" key="5">
    <source>
        <dbReference type="SAM" id="MobiDB-lite"/>
    </source>
</evidence>
<dbReference type="SUPFAM" id="SSF50494">
    <property type="entry name" value="Trypsin-like serine proteases"/>
    <property type="match status" value="1"/>
</dbReference>
<evidence type="ECO:0000256" key="2">
    <source>
        <dbReference type="ARBA" id="ARBA00011245"/>
    </source>
</evidence>
<dbReference type="GO" id="GO:0006508">
    <property type="term" value="P:proteolysis"/>
    <property type="evidence" value="ECO:0007669"/>
    <property type="project" value="InterPro"/>
</dbReference>
<dbReference type="InterPro" id="IPR043504">
    <property type="entry name" value="Peptidase_S1_PA_chymotrypsin"/>
</dbReference>
<comment type="caution">
    <text evidence="8">The sequence shown here is derived from an EMBL/GenBank/DDBJ whole genome shotgun (WGS) entry which is preliminary data.</text>
</comment>
<dbReference type="AlphaFoldDB" id="A0AAW1C095"/>